<accession>A8ZYJ8</accession>
<dbReference type="KEGG" id="dol:Dole_2920"/>
<sequence>MPRKVINKAQSFLTVIYPEEDRSHQIVNIELLLLRHPPEKVISFLCDLRKEYIKKLRRQIHSDVTDAAMDPIIAKNFRLKMAINTIRNYIKQEERAA</sequence>
<gene>
    <name evidence="1" type="ordered locus">Dole_2920</name>
</gene>
<name>A8ZYJ8_DESOH</name>
<dbReference type="RefSeq" id="WP_012176334.1">
    <property type="nucleotide sequence ID" value="NC_009943.1"/>
</dbReference>
<keyword evidence="2" id="KW-1185">Reference proteome</keyword>
<organism evidence="1 2">
    <name type="scientific">Desulfosudis oleivorans (strain DSM 6200 / JCM 39069 / Hxd3)</name>
    <name type="common">Desulfococcus oleovorans</name>
    <dbReference type="NCBI Taxonomy" id="96561"/>
    <lineage>
        <taxon>Bacteria</taxon>
        <taxon>Pseudomonadati</taxon>
        <taxon>Thermodesulfobacteriota</taxon>
        <taxon>Desulfobacteria</taxon>
        <taxon>Desulfobacterales</taxon>
        <taxon>Desulfosudaceae</taxon>
        <taxon>Desulfosudis</taxon>
    </lineage>
</organism>
<proteinExistence type="predicted"/>
<dbReference type="EMBL" id="CP000859">
    <property type="protein sequence ID" value="ABW68723.1"/>
    <property type="molecule type" value="Genomic_DNA"/>
</dbReference>
<dbReference type="eggNOG" id="ENOG502ZNK4">
    <property type="taxonomic scope" value="Bacteria"/>
</dbReference>
<dbReference type="OrthoDB" id="5420666at2"/>
<dbReference type="STRING" id="96561.Dole_2920"/>
<dbReference type="HOGENOM" id="CLU_2394873_0_0_7"/>
<evidence type="ECO:0000313" key="2">
    <source>
        <dbReference type="Proteomes" id="UP000008561"/>
    </source>
</evidence>
<evidence type="ECO:0000313" key="1">
    <source>
        <dbReference type="EMBL" id="ABW68723.1"/>
    </source>
</evidence>
<dbReference type="AlphaFoldDB" id="A8ZYJ8"/>
<reference evidence="1 2" key="1">
    <citation type="submission" date="2007-10" db="EMBL/GenBank/DDBJ databases">
        <title>Complete sequence of Desulfococcus oleovorans Hxd3.</title>
        <authorList>
            <consortium name="US DOE Joint Genome Institute"/>
            <person name="Copeland A."/>
            <person name="Lucas S."/>
            <person name="Lapidus A."/>
            <person name="Barry K."/>
            <person name="Glavina del Rio T."/>
            <person name="Dalin E."/>
            <person name="Tice H."/>
            <person name="Pitluck S."/>
            <person name="Kiss H."/>
            <person name="Brettin T."/>
            <person name="Bruce D."/>
            <person name="Detter J.C."/>
            <person name="Han C."/>
            <person name="Schmutz J."/>
            <person name="Larimer F."/>
            <person name="Land M."/>
            <person name="Hauser L."/>
            <person name="Kyrpides N."/>
            <person name="Kim E."/>
            <person name="Wawrik B."/>
            <person name="Richardson P."/>
        </authorList>
    </citation>
    <scope>NUCLEOTIDE SEQUENCE [LARGE SCALE GENOMIC DNA]</scope>
    <source>
        <strain evidence="2">DSM 6200 / JCM 39069 / Hxd3</strain>
    </source>
</reference>
<protein>
    <submittedName>
        <fullName evidence="1">Uncharacterized protein</fullName>
    </submittedName>
</protein>
<dbReference type="Proteomes" id="UP000008561">
    <property type="component" value="Chromosome"/>
</dbReference>